<dbReference type="Proteomes" id="UP000604825">
    <property type="component" value="Unassembled WGS sequence"/>
</dbReference>
<name>A0A811NGR8_9POAL</name>
<organism evidence="2 3">
    <name type="scientific">Miscanthus lutarioriparius</name>
    <dbReference type="NCBI Taxonomy" id="422564"/>
    <lineage>
        <taxon>Eukaryota</taxon>
        <taxon>Viridiplantae</taxon>
        <taxon>Streptophyta</taxon>
        <taxon>Embryophyta</taxon>
        <taxon>Tracheophyta</taxon>
        <taxon>Spermatophyta</taxon>
        <taxon>Magnoliopsida</taxon>
        <taxon>Liliopsida</taxon>
        <taxon>Poales</taxon>
        <taxon>Poaceae</taxon>
        <taxon>PACMAD clade</taxon>
        <taxon>Panicoideae</taxon>
        <taxon>Andropogonodae</taxon>
        <taxon>Andropogoneae</taxon>
        <taxon>Saccharinae</taxon>
        <taxon>Miscanthus</taxon>
    </lineage>
</organism>
<feature type="region of interest" description="Disordered" evidence="1">
    <location>
        <begin position="37"/>
        <end position="102"/>
    </location>
</feature>
<protein>
    <submittedName>
        <fullName evidence="2">Uncharacterized protein</fullName>
    </submittedName>
</protein>
<proteinExistence type="predicted"/>
<dbReference type="EMBL" id="CAJGYO010000004">
    <property type="protein sequence ID" value="CAD6224683.1"/>
    <property type="molecule type" value="Genomic_DNA"/>
</dbReference>
<sequence>MAQHAAPSRRQLATASSRPSITWSACAFSSAAHWHSSRLVRARPATRSSSSTPNEYTTHLPLALGLLTSGQMQKKQRSGRAAERGEPLLRRRPLQRTPTTARRLGFRQQHRIHRLNEKGEEALGAREGKAATWGRWGLLGRAVAA</sequence>
<evidence type="ECO:0000313" key="3">
    <source>
        <dbReference type="Proteomes" id="UP000604825"/>
    </source>
</evidence>
<comment type="caution">
    <text evidence="2">The sequence shown here is derived from an EMBL/GenBank/DDBJ whole genome shotgun (WGS) entry which is preliminary data.</text>
</comment>
<evidence type="ECO:0000256" key="1">
    <source>
        <dbReference type="SAM" id="MobiDB-lite"/>
    </source>
</evidence>
<gene>
    <name evidence="2" type="ORF">NCGR_LOCUS16930</name>
</gene>
<feature type="compositionally biased region" description="Basic and acidic residues" evidence="1">
    <location>
        <begin position="80"/>
        <end position="89"/>
    </location>
</feature>
<keyword evidence="3" id="KW-1185">Reference proteome</keyword>
<feature type="compositionally biased region" description="Low complexity" evidence="1">
    <location>
        <begin position="42"/>
        <end position="53"/>
    </location>
</feature>
<reference evidence="2" key="1">
    <citation type="submission" date="2020-10" db="EMBL/GenBank/DDBJ databases">
        <authorList>
            <person name="Han B."/>
            <person name="Lu T."/>
            <person name="Zhao Q."/>
            <person name="Huang X."/>
            <person name="Zhao Y."/>
        </authorList>
    </citation>
    <scope>NUCLEOTIDE SEQUENCE</scope>
</reference>
<dbReference type="AlphaFoldDB" id="A0A811NGR8"/>
<evidence type="ECO:0000313" key="2">
    <source>
        <dbReference type="EMBL" id="CAD6224683.1"/>
    </source>
</evidence>
<accession>A0A811NGR8</accession>